<evidence type="ECO:0000256" key="2">
    <source>
        <dbReference type="SAM" id="MobiDB-lite"/>
    </source>
</evidence>
<dbReference type="AlphaFoldDB" id="A0A0A0C3D7"/>
<reference evidence="4 5" key="1">
    <citation type="submission" date="2013-08" db="EMBL/GenBank/DDBJ databases">
        <title>Genome sequencing of Cellulomonas bogoriensis 69B4.</title>
        <authorList>
            <person name="Chen F."/>
            <person name="Li Y."/>
            <person name="Wang G."/>
        </authorList>
    </citation>
    <scope>NUCLEOTIDE SEQUENCE [LARGE SCALE GENOMIC DNA]</scope>
    <source>
        <strain evidence="4 5">69B4</strain>
    </source>
</reference>
<dbReference type="EMBL" id="AXCZ01000021">
    <property type="protein sequence ID" value="KGM13874.1"/>
    <property type="molecule type" value="Genomic_DNA"/>
</dbReference>
<dbReference type="Proteomes" id="UP000054314">
    <property type="component" value="Unassembled WGS sequence"/>
</dbReference>
<organism evidence="4 5">
    <name type="scientific">Cellulomonas bogoriensis 69B4 = DSM 16987</name>
    <dbReference type="NCBI Taxonomy" id="1386082"/>
    <lineage>
        <taxon>Bacteria</taxon>
        <taxon>Bacillati</taxon>
        <taxon>Actinomycetota</taxon>
        <taxon>Actinomycetes</taxon>
        <taxon>Micrococcales</taxon>
        <taxon>Cellulomonadaceae</taxon>
        <taxon>Cellulomonas</taxon>
    </lineage>
</organism>
<feature type="transmembrane region" description="Helical" evidence="3">
    <location>
        <begin position="12"/>
        <end position="30"/>
    </location>
</feature>
<gene>
    <name evidence="4" type="ORF">N869_08480</name>
</gene>
<feature type="compositionally biased region" description="Basic and acidic residues" evidence="2">
    <location>
        <begin position="114"/>
        <end position="123"/>
    </location>
</feature>
<dbReference type="Pfam" id="PF03334">
    <property type="entry name" value="PhaG_MnhG_YufB"/>
    <property type="match status" value="1"/>
</dbReference>
<proteinExistence type="inferred from homology"/>
<dbReference type="PANTHER" id="PTHR34703">
    <property type="entry name" value="ANTIPORTER SUBUNIT MNHG2-RELATED"/>
    <property type="match status" value="1"/>
</dbReference>
<comment type="similarity">
    <text evidence="1">Belongs to the CPA3 antiporters (TC 2.A.63) subunit G family.</text>
</comment>
<evidence type="ECO:0000313" key="5">
    <source>
        <dbReference type="Proteomes" id="UP000054314"/>
    </source>
</evidence>
<dbReference type="GO" id="GO:0015385">
    <property type="term" value="F:sodium:proton antiporter activity"/>
    <property type="evidence" value="ECO:0007669"/>
    <property type="project" value="TreeGrafter"/>
</dbReference>
<comment type="caution">
    <text evidence="4">The sequence shown here is derived from an EMBL/GenBank/DDBJ whole genome shotgun (WGS) entry which is preliminary data.</text>
</comment>
<dbReference type="InterPro" id="IPR005133">
    <property type="entry name" value="PhaG_MnhG_YufB"/>
</dbReference>
<keyword evidence="3" id="KW-0472">Membrane</keyword>
<feature type="transmembrane region" description="Helical" evidence="3">
    <location>
        <begin position="68"/>
        <end position="87"/>
    </location>
</feature>
<evidence type="ECO:0000313" key="4">
    <source>
        <dbReference type="EMBL" id="KGM13874.1"/>
    </source>
</evidence>
<evidence type="ECO:0000256" key="3">
    <source>
        <dbReference type="SAM" id="Phobius"/>
    </source>
</evidence>
<keyword evidence="3" id="KW-0812">Transmembrane</keyword>
<name>A0A0A0C3D7_9CELL</name>
<evidence type="ECO:0000256" key="1">
    <source>
        <dbReference type="ARBA" id="ARBA00008404"/>
    </source>
</evidence>
<keyword evidence="3" id="KW-1133">Transmembrane helix</keyword>
<feature type="transmembrane region" description="Helical" evidence="3">
    <location>
        <begin position="37"/>
        <end position="56"/>
    </location>
</feature>
<protein>
    <submittedName>
        <fullName evidence="4">Cation:proton antiporter</fullName>
    </submittedName>
</protein>
<dbReference type="PANTHER" id="PTHR34703:SF1">
    <property type="entry name" value="ANTIPORTER SUBUNIT MNHG2-RELATED"/>
    <property type="match status" value="1"/>
</dbReference>
<keyword evidence="5" id="KW-1185">Reference proteome</keyword>
<feature type="region of interest" description="Disordered" evidence="2">
    <location>
        <begin position="102"/>
        <end position="123"/>
    </location>
</feature>
<sequence length="123" mass="12447">MSDVLADIGTALVLLGVVVFAIGAVGLLRLPDVYARLSAVTMAGGLGVILMIIGVLLHQPTPMNTLKVALAIVIQLGTAAVGGTAMARAGYLTDAPRTPATRFDDLAASPAPVDGDHRTGTSQ</sequence>
<dbReference type="RefSeq" id="WP_035058087.1">
    <property type="nucleotide sequence ID" value="NZ_AXCZ01000021.1"/>
</dbReference>
<accession>A0A0A0C3D7</accession>
<dbReference type="OrthoDB" id="3430828at2"/>